<dbReference type="Proteomes" id="UP001139887">
    <property type="component" value="Unassembled WGS sequence"/>
</dbReference>
<keyword evidence="2" id="KW-1185">Reference proteome</keyword>
<reference evidence="1" key="1">
    <citation type="submission" date="2022-07" db="EMBL/GenBank/DDBJ databases">
        <title>Phylogenomic reconstructions and comparative analyses of Kickxellomycotina fungi.</title>
        <authorList>
            <person name="Reynolds N.K."/>
            <person name="Stajich J.E."/>
            <person name="Barry K."/>
            <person name="Grigoriev I.V."/>
            <person name="Crous P."/>
            <person name="Smith M.E."/>
        </authorList>
    </citation>
    <scope>NUCLEOTIDE SEQUENCE</scope>
    <source>
        <strain evidence="1">NRRL 1566</strain>
    </source>
</reference>
<comment type="caution">
    <text evidence="1">The sequence shown here is derived from an EMBL/GenBank/DDBJ whole genome shotgun (WGS) entry which is preliminary data.</text>
</comment>
<dbReference type="AlphaFoldDB" id="A0A9W8M1J0"/>
<evidence type="ECO:0000313" key="2">
    <source>
        <dbReference type="Proteomes" id="UP001139887"/>
    </source>
</evidence>
<evidence type="ECO:0000313" key="1">
    <source>
        <dbReference type="EMBL" id="KAJ2851920.1"/>
    </source>
</evidence>
<name>A0A9W8M1J0_9FUNG</name>
<dbReference type="OrthoDB" id="5579563at2759"/>
<proteinExistence type="predicted"/>
<dbReference type="EMBL" id="JANBUW010000007">
    <property type="protein sequence ID" value="KAJ2851920.1"/>
    <property type="molecule type" value="Genomic_DNA"/>
</dbReference>
<accession>A0A9W8M1J0</accession>
<gene>
    <name evidence="1" type="ORF">IWW36_000693</name>
</gene>
<protein>
    <submittedName>
        <fullName evidence="1">Uncharacterized protein</fullName>
    </submittedName>
</protein>
<sequence>MELNIFVPEYVDTTIMDKCFLDRVSTFTPIQSGSFSPEEKLKALQKFIVLEKDHFMVFLRGGEPFKCSYQSRNAIMYEIRYGCWWKSFDMKFPSENGLRLVKQPPIHYFVRSDDSDSLHLNNATEDNTIVEYFDNDGDVDLESFAKIVKSKPHCVQKYFIINSGSEYRAVETDNVANTYVFSSRLKHRIVDTLASGKATIETFIEEDKHLEEKLAKPERLPGFKLRDADGNVISDGEPFALQILGDREGYESDELPKKLSKGERLFYGKDWLTIGFYIHENQDNFLYGHPDGGVYFTCETIDDIVYLKCGDSYLYNNLERPFNSISIGSAVPTKEQRIQIHYNDDGDIMLSGWGDRIYAMCEWVKFSCGSIGFNPSEEQLRWESPMELRIVRV</sequence>
<organism evidence="1 2">
    <name type="scientific">Coemansia brasiliensis</name>
    <dbReference type="NCBI Taxonomy" id="2650707"/>
    <lineage>
        <taxon>Eukaryota</taxon>
        <taxon>Fungi</taxon>
        <taxon>Fungi incertae sedis</taxon>
        <taxon>Zoopagomycota</taxon>
        <taxon>Kickxellomycotina</taxon>
        <taxon>Kickxellomycetes</taxon>
        <taxon>Kickxellales</taxon>
        <taxon>Kickxellaceae</taxon>
        <taxon>Coemansia</taxon>
    </lineage>
</organism>